<dbReference type="Pfam" id="PF00561">
    <property type="entry name" value="Abhydrolase_1"/>
    <property type="match status" value="1"/>
</dbReference>
<evidence type="ECO:0000259" key="2">
    <source>
        <dbReference type="Pfam" id="PF00561"/>
    </source>
</evidence>
<keyword evidence="4" id="KW-1185">Reference proteome</keyword>
<dbReference type="STRING" id="232089.SAMN05443544_1803"/>
<feature type="domain" description="AB hydrolase-1" evidence="2">
    <location>
        <begin position="78"/>
        <end position="176"/>
    </location>
</feature>
<evidence type="ECO:0000313" key="3">
    <source>
        <dbReference type="EMBL" id="SIN91075.1"/>
    </source>
</evidence>
<evidence type="ECO:0000256" key="1">
    <source>
        <dbReference type="SAM" id="MobiDB-lite"/>
    </source>
</evidence>
<dbReference type="InterPro" id="IPR000073">
    <property type="entry name" value="AB_hydrolase_1"/>
</dbReference>
<dbReference type="SUPFAM" id="SSF53474">
    <property type="entry name" value="alpha/beta-Hydrolases"/>
    <property type="match status" value="1"/>
</dbReference>
<dbReference type="GO" id="GO:0016787">
    <property type="term" value="F:hydrolase activity"/>
    <property type="evidence" value="ECO:0007669"/>
    <property type="project" value="UniProtKB-KW"/>
</dbReference>
<evidence type="ECO:0000313" key="4">
    <source>
        <dbReference type="Proteomes" id="UP000184699"/>
    </source>
</evidence>
<dbReference type="Proteomes" id="UP000184699">
    <property type="component" value="Unassembled WGS sequence"/>
</dbReference>
<reference evidence="4" key="1">
    <citation type="submission" date="2016-11" db="EMBL/GenBank/DDBJ databases">
        <authorList>
            <person name="Varghese N."/>
            <person name="Submissions S."/>
        </authorList>
    </citation>
    <scope>NUCLEOTIDE SEQUENCE [LARGE SCALE GENOMIC DNA]</scope>
    <source>
        <strain evidence="4">DSM 8595</strain>
    </source>
</reference>
<gene>
    <name evidence="3" type="ORF">SAMN05443544_1803</name>
</gene>
<dbReference type="EMBL" id="FSRJ01000002">
    <property type="protein sequence ID" value="SIN91075.1"/>
    <property type="molecule type" value="Genomic_DNA"/>
</dbReference>
<sequence length="334" mass="36720">MPLTRAFVAPSTSTGAQPELAADSLTGKPATRMIDDMGTRTAARRPPRRPESSLTERWTTVDGIELFYRESPMPPDAPAMMHLHGFGLSGRYLLPTAERLADQFHTFVPDLPGFGRSGKAADALDVPDLAHAAARFLDDRGIEKVTLVGNSMGCPVILEFAHHYPERIERAVLVSPAGGLYNQPLRRAVGQLTRDGRREPPRMMKVAVPDYLRFGVPSTFKMFRSLTQYPTLERLLELHIPTLVVIGDRDPLMPTPARVREVAAATDSHVLLVRIEGAAHAINFSHSGELAHLIRLFMADRPIVDDPASPGHASLTEIHRGKHLPPSNDPRNEG</sequence>
<dbReference type="InterPro" id="IPR050266">
    <property type="entry name" value="AB_hydrolase_sf"/>
</dbReference>
<dbReference type="PANTHER" id="PTHR43798:SF33">
    <property type="entry name" value="HYDROLASE, PUTATIVE (AFU_ORTHOLOGUE AFUA_2G14860)-RELATED"/>
    <property type="match status" value="1"/>
</dbReference>
<dbReference type="PANTHER" id="PTHR43798">
    <property type="entry name" value="MONOACYLGLYCEROL LIPASE"/>
    <property type="match status" value="1"/>
</dbReference>
<feature type="region of interest" description="Disordered" evidence="1">
    <location>
        <begin position="1"/>
        <end position="32"/>
    </location>
</feature>
<dbReference type="Gene3D" id="3.40.50.1820">
    <property type="entry name" value="alpha/beta hydrolase"/>
    <property type="match status" value="1"/>
</dbReference>
<accession>A0A1N6F727</accession>
<dbReference type="GO" id="GO:0016020">
    <property type="term" value="C:membrane"/>
    <property type="evidence" value="ECO:0007669"/>
    <property type="project" value="TreeGrafter"/>
</dbReference>
<dbReference type="PRINTS" id="PR00111">
    <property type="entry name" value="ABHYDROLASE"/>
</dbReference>
<dbReference type="AlphaFoldDB" id="A0A1N6F727"/>
<feature type="region of interest" description="Disordered" evidence="1">
    <location>
        <begin position="308"/>
        <end position="334"/>
    </location>
</feature>
<protein>
    <submittedName>
        <fullName evidence="3">Lysophospholipase, alpha-beta hydrolase superfamily</fullName>
    </submittedName>
</protein>
<name>A0A1N6F727_9MICO</name>
<dbReference type="InterPro" id="IPR029058">
    <property type="entry name" value="AB_hydrolase_fold"/>
</dbReference>
<keyword evidence="3" id="KW-0378">Hydrolase</keyword>
<organism evidence="3 4">
    <name type="scientific">Agromyces cerinus subsp. cerinus</name>
    <dbReference type="NCBI Taxonomy" id="232089"/>
    <lineage>
        <taxon>Bacteria</taxon>
        <taxon>Bacillati</taxon>
        <taxon>Actinomycetota</taxon>
        <taxon>Actinomycetes</taxon>
        <taxon>Micrococcales</taxon>
        <taxon>Microbacteriaceae</taxon>
        <taxon>Agromyces</taxon>
    </lineage>
</organism>
<proteinExistence type="predicted"/>